<dbReference type="PANTHER" id="PTHR12113">
    <property type="entry name" value="DICKKOPF3-LIKE 3"/>
    <property type="match status" value="1"/>
</dbReference>
<dbReference type="GO" id="GO:0048019">
    <property type="term" value="F:receptor antagonist activity"/>
    <property type="evidence" value="ECO:0007669"/>
    <property type="project" value="TreeGrafter"/>
</dbReference>
<dbReference type="GO" id="GO:0090090">
    <property type="term" value="P:negative regulation of canonical Wnt signaling pathway"/>
    <property type="evidence" value="ECO:0007669"/>
    <property type="project" value="TreeGrafter"/>
</dbReference>
<evidence type="ECO:0000313" key="5">
    <source>
        <dbReference type="EMBL" id="CAH1780956.1"/>
    </source>
</evidence>
<dbReference type="EMBL" id="CAIIXF020000004">
    <property type="protein sequence ID" value="CAH1780956.1"/>
    <property type="molecule type" value="Genomic_DNA"/>
</dbReference>
<sequence length="368" mass="41520">MSDVTWTSLFAGTRVMGLTCISIALFLAMLCMRAETRVGLPCTSKNECWCDECCVFDRSEAKTQKQSFNKTQGICKRLKFLNEECLLDQSKRLERNIAYDCPCGKGYTCESVGATERRFFYIGKKKLKSGIGLCKPQFCVNTNDCGQTQCCLRVFGVKLPYLSKNPRQDRKAVGKCTELSKERQVCLKSANIRNNRASYDQYCPCMRDLICDDVSASLPIGVGIPIGFNPITKGRFGECKRYTCAKQRDCAKDECCVLDKREYERTGIVPEFGTCRQLGKCGEACTVGTLKPLQETKPMFIDCPCKEQQYTCRPQNPNITDTLGALGTCQKWSEEEKEQRRLEEERKKLRNELENKAGPGLYPAEVGV</sequence>
<protein>
    <submittedName>
        <fullName evidence="5">Uncharacterized protein</fullName>
    </submittedName>
</protein>
<dbReference type="Proteomes" id="UP000749559">
    <property type="component" value="Unassembled WGS sequence"/>
</dbReference>
<evidence type="ECO:0000256" key="4">
    <source>
        <dbReference type="SAM" id="Phobius"/>
    </source>
</evidence>
<accession>A0A8S4NHP9</accession>
<gene>
    <name evidence="5" type="ORF">OFUS_LOCUS7587</name>
</gene>
<feature type="transmembrane region" description="Helical" evidence="4">
    <location>
        <begin position="6"/>
        <end position="30"/>
    </location>
</feature>
<keyword evidence="4" id="KW-0812">Transmembrane</keyword>
<dbReference type="InterPro" id="IPR039863">
    <property type="entry name" value="DKK1-4"/>
</dbReference>
<dbReference type="OrthoDB" id="6406518at2759"/>
<dbReference type="Gene3D" id="2.10.80.10">
    <property type="entry name" value="Lipase, subunit A"/>
    <property type="match status" value="3"/>
</dbReference>
<proteinExistence type="predicted"/>
<evidence type="ECO:0000256" key="1">
    <source>
        <dbReference type="ARBA" id="ARBA00004613"/>
    </source>
</evidence>
<evidence type="ECO:0000256" key="2">
    <source>
        <dbReference type="ARBA" id="ARBA00022525"/>
    </source>
</evidence>
<reference evidence="5" key="1">
    <citation type="submission" date="2022-03" db="EMBL/GenBank/DDBJ databases">
        <authorList>
            <person name="Martin C."/>
        </authorList>
    </citation>
    <scope>NUCLEOTIDE SEQUENCE</scope>
</reference>
<organism evidence="5 6">
    <name type="scientific">Owenia fusiformis</name>
    <name type="common">Polychaete worm</name>
    <dbReference type="NCBI Taxonomy" id="6347"/>
    <lineage>
        <taxon>Eukaryota</taxon>
        <taxon>Metazoa</taxon>
        <taxon>Spiralia</taxon>
        <taxon>Lophotrochozoa</taxon>
        <taxon>Annelida</taxon>
        <taxon>Polychaeta</taxon>
        <taxon>Sedentaria</taxon>
        <taxon>Canalipalpata</taxon>
        <taxon>Sabellida</taxon>
        <taxon>Oweniida</taxon>
        <taxon>Oweniidae</taxon>
        <taxon>Owenia</taxon>
    </lineage>
</organism>
<keyword evidence="4" id="KW-1133">Transmembrane helix</keyword>
<keyword evidence="4" id="KW-0472">Membrane</keyword>
<dbReference type="PANTHER" id="PTHR12113:SF6">
    <property type="entry name" value="DICKKOPF N-TERMINAL CYSTEINE-RICH DOMAIN-CONTAINING PROTEIN"/>
    <property type="match status" value="1"/>
</dbReference>
<evidence type="ECO:0000256" key="3">
    <source>
        <dbReference type="ARBA" id="ARBA00022729"/>
    </source>
</evidence>
<dbReference type="GO" id="GO:0039706">
    <property type="term" value="F:co-receptor binding"/>
    <property type="evidence" value="ECO:0007669"/>
    <property type="project" value="TreeGrafter"/>
</dbReference>
<name>A0A8S4NHP9_OWEFU</name>
<comment type="caution">
    <text evidence="5">The sequence shown here is derived from an EMBL/GenBank/DDBJ whole genome shotgun (WGS) entry which is preliminary data.</text>
</comment>
<keyword evidence="2" id="KW-0964">Secreted</keyword>
<keyword evidence="3" id="KW-0732">Signal</keyword>
<evidence type="ECO:0000313" key="6">
    <source>
        <dbReference type="Proteomes" id="UP000749559"/>
    </source>
</evidence>
<keyword evidence="6" id="KW-1185">Reference proteome</keyword>
<dbReference type="AlphaFoldDB" id="A0A8S4NHP9"/>
<dbReference type="GO" id="GO:0005615">
    <property type="term" value="C:extracellular space"/>
    <property type="evidence" value="ECO:0007669"/>
    <property type="project" value="TreeGrafter"/>
</dbReference>
<comment type="subcellular location">
    <subcellularLocation>
        <location evidence="1">Secreted</location>
    </subcellularLocation>
</comment>